<sequence>MSNNFCPSKNSRVNLIQIINKGSKDSLTILTTCRIQALAYYVFTKLSMNKKMTPLQVKTIIEDFHSDARNSDLNLTVEELLDRLKLVDEDEDWQEMLHNVQLLYYKI</sequence>
<dbReference type="AlphaFoldDB" id="A0AA38HWQ5"/>
<gene>
    <name evidence="1" type="ORF">Zmor_023329</name>
</gene>
<organism evidence="1 2">
    <name type="scientific">Zophobas morio</name>
    <dbReference type="NCBI Taxonomy" id="2755281"/>
    <lineage>
        <taxon>Eukaryota</taxon>
        <taxon>Metazoa</taxon>
        <taxon>Ecdysozoa</taxon>
        <taxon>Arthropoda</taxon>
        <taxon>Hexapoda</taxon>
        <taxon>Insecta</taxon>
        <taxon>Pterygota</taxon>
        <taxon>Neoptera</taxon>
        <taxon>Endopterygota</taxon>
        <taxon>Coleoptera</taxon>
        <taxon>Polyphaga</taxon>
        <taxon>Cucujiformia</taxon>
        <taxon>Tenebrionidae</taxon>
        <taxon>Zophobas</taxon>
    </lineage>
</organism>
<dbReference type="Proteomes" id="UP001168821">
    <property type="component" value="Unassembled WGS sequence"/>
</dbReference>
<name>A0AA38HWQ5_9CUCU</name>
<dbReference type="EMBL" id="JALNTZ010000007">
    <property type="protein sequence ID" value="KAJ3645688.1"/>
    <property type="molecule type" value="Genomic_DNA"/>
</dbReference>
<keyword evidence="2" id="KW-1185">Reference proteome</keyword>
<protein>
    <submittedName>
        <fullName evidence="1">Uncharacterized protein</fullName>
    </submittedName>
</protein>
<comment type="caution">
    <text evidence="1">The sequence shown here is derived from an EMBL/GenBank/DDBJ whole genome shotgun (WGS) entry which is preliminary data.</text>
</comment>
<evidence type="ECO:0000313" key="1">
    <source>
        <dbReference type="EMBL" id="KAJ3645688.1"/>
    </source>
</evidence>
<accession>A0AA38HWQ5</accession>
<proteinExistence type="predicted"/>
<reference evidence="1" key="1">
    <citation type="journal article" date="2023" name="G3 (Bethesda)">
        <title>Whole genome assemblies of Zophobas morio and Tenebrio molitor.</title>
        <authorList>
            <person name="Kaur S."/>
            <person name="Stinson S.A."/>
            <person name="diCenzo G.C."/>
        </authorList>
    </citation>
    <scope>NUCLEOTIDE SEQUENCE</scope>
    <source>
        <strain evidence="1">QUZm001</strain>
    </source>
</reference>
<evidence type="ECO:0000313" key="2">
    <source>
        <dbReference type="Proteomes" id="UP001168821"/>
    </source>
</evidence>